<comment type="caution">
    <text evidence="3">The sequence shown here is derived from an EMBL/GenBank/DDBJ whole genome shotgun (WGS) entry which is preliminary data.</text>
</comment>
<dbReference type="PANTHER" id="PTHR43540">
    <property type="entry name" value="PEROXYUREIDOACRYLATE/UREIDOACRYLATE AMIDOHYDROLASE-RELATED"/>
    <property type="match status" value="1"/>
</dbReference>
<protein>
    <submittedName>
        <fullName evidence="3">Cysteine hydrolase</fullName>
    </submittedName>
</protein>
<dbReference type="Proteomes" id="UP001501410">
    <property type="component" value="Unassembled WGS sequence"/>
</dbReference>
<sequence length="188" mass="20602">MDKQQSALLVMDMQVPLLQRLPDGGTALAGRVAAAIRSAREREIPVIFVRLGFRKGMPEVSPENKMFSSLKSSIGDEGLDAFMQIHPQLGMLETDLLIDKKRISAFSGNDLEMILRAQNIRHLVLTGIATSGIVLSTQREAFDKDFAVTILADCCADSDAATHEFLITKLLPRLATVSTLEAWATDTM</sequence>
<dbReference type="CDD" id="cd00431">
    <property type="entry name" value="cysteine_hydrolases"/>
    <property type="match status" value="1"/>
</dbReference>
<keyword evidence="4" id="KW-1185">Reference proteome</keyword>
<dbReference type="SUPFAM" id="SSF52499">
    <property type="entry name" value="Isochorismatase-like hydrolases"/>
    <property type="match status" value="1"/>
</dbReference>
<evidence type="ECO:0000313" key="3">
    <source>
        <dbReference type="EMBL" id="GAA4458784.1"/>
    </source>
</evidence>
<reference evidence="4" key="1">
    <citation type="journal article" date="2019" name="Int. J. Syst. Evol. Microbiol.">
        <title>The Global Catalogue of Microorganisms (GCM) 10K type strain sequencing project: providing services to taxonomists for standard genome sequencing and annotation.</title>
        <authorList>
            <consortium name="The Broad Institute Genomics Platform"/>
            <consortium name="The Broad Institute Genome Sequencing Center for Infectious Disease"/>
            <person name="Wu L."/>
            <person name="Ma J."/>
        </authorList>
    </citation>
    <scope>NUCLEOTIDE SEQUENCE [LARGE SCALE GENOMIC DNA]</scope>
    <source>
        <strain evidence="4">JCM 31921</strain>
    </source>
</reference>
<dbReference type="InterPro" id="IPR036380">
    <property type="entry name" value="Isochorismatase-like_sf"/>
</dbReference>
<dbReference type="Gene3D" id="3.40.50.850">
    <property type="entry name" value="Isochorismatase-like"/>
    <property type="match status" value="1"/>
</dbReference>
<dbReference type="PANTHER" id="PTHR43540:SF7">
    <property type="entry name" value="ISOCHORISMATASE FAMILY PROTEIN YECD"/>
    <property type="match status" value="1"/>
</dbReference>
<proteinExistence type="predicted"/>
<dbReference type="InterPro" id="IPR050272">
    <property type="entry name" value="Isochorismatase-like_hydrls"/>
</dbReference>
<keyword evidence="1 3" id="KW-0378">Hydrolase</keyword>
<dbReference type="RefSeq" id="WP_344828429.1">
    <property type="nucleotide sequence ID" value="NZ_BAABEZ010000024.1"/>
</dbReference>
<evidence type="ECO:0000259" key="2">
    <source>
        <dbReference type="Pfam" id="PF00857"/>
    </source>
</evidence>
<feature type="domain" description="Isochorismatase-like" evidence="2">
    <location>
        <begin position="6"/>
        <end position="181"/>
    </location>
</feature>
<dbReference type="Pfam" id="PF00857">
    <property type="entry name" value="Isochorismatase"/>
    <property type="match status" value="1"/>
</dbReference>
<dbReference type="InterPro" id="IPR000868">
    <property type="entry name" value="Isochorismatase-like_dom"/>
</dbReference>
<evidence type="ECO:0000313" key="4">
    <source>
        <dbReference type="Proteomes" id="UP001501410"/>
    </source>
</evidence>
<accession>A0ABP8N390</accession>
<evidence type="ECO:0000256" key="1">
    <source>
        <dbReference type="ARBA" id="ARBA00022801"/>
    </source>
</evidence>
<gene>
    <name evidence="3" type="ORF">GCM10023092_27650</name>
</gene>
<dbReference type="EMBL" id="BAABEZ010000024">
    <property type="protein sequence ID" value="GAA4458784.1"/>
    <property type="molecule type" value="Genomic_DNA"/>
</dbReference>
<dbReference type="GO" id="GO:0016787">
    <property type="term" value="F:hydrolase activity"/>
    <property type="evidence" value="ECO:0007669"/>
    <property type="project" value="UniProtKB-KW"/>
</dbReference>
<organism evidence="3 4">
    <name type="scientific">Rurimicrobium arvi</name>
    <dbReference type="NCBI Taxonomy" id="2049916"/>
    <lineage>
        <taxon>Bacteria</taxon>
        <taxon>Pseudomonadati</taxon>
        <taxon>Bacteroidota</taxon>
        <taxon>Chitinophagia</taxon>
        <taxon>Chitinophagales</taxon>
        <taxon>Chitinophagaceae</taxon>
        <taxon>Rurimicrobium</taxon>
    </lineage>
</organism>
<name>A0ABP8N390_9BACT</name>